<keyword evidence="2" id="KW-1185">Reference proteome</keyword>
<gene>
    <name evidence="1" type="ORF">PRZ48_012736</name>
</gene>
<name>A0ABR0E6N3_ZASCE</name>
<evidence type="ECO:0000313" key="2">
    <source>
        <dbReference type="Proteomes" id="UP001305779"/>
    </source>
</evidence>
<dbReference type="Proteomes" id="UP001305779">
    <property type="component" value="Unassembled WGS sequence"/>
</dbReference>
<accession>A0ABR0E6N3</accession>
<dbReference type="EMBL" id="JAXOVC010000010">
    <property type="protein sequence ID" value="KAK4496753.1"/>
    <property type="molecule type" value="Genomic_DNA"/>
</dbReference>
<proteinExistence type="predicted"/>
<reference evidence="1 2" key="1">
    <citation type="journal article" date="2023" name="G3 (Bethesda)">
        <title>A chromosome-level genome assembly of Zasmidium syzygii isolated from banana leaves.</title>
        <authorList>
            <person name="van Westerhoven A.C."/>
            <person name="Mehrabi R."/>
            <person name="Talebi R."/>
            <person name="Steentjes M.B.F."/>
            <person name="Corcolon B."/>
            <person name="Chong P.A."/>
            <person name="Kema G.H.J."/>
            <person name="Seidl M.F."/>
        </authorList>
    </citation>
    <scope>NUCLEOTIDE SEQUENCE [LARGE SCALE GENOMIC DNA]</scope>
    <source>
        <strain evidence="1 2">P124</strain>
    </source>
</reference>
<protein>
    <submittedName>
        <fullName evidence="1">Uncharacterized protein</fullName>
    </submittedName>
</protein>
<organism evidence="1 2">
    <name type="scientific">Zasmidium cellare</name>
    <name type="common">Wine cellar mold</name>
    <name type="synonym">Racodium cellare</name>
    <dbReference type="NCBI Taxonomy" id="395010"/>
    <lineage>
        <taxon>Eukaryota</taxon>
        <taxon>Fungi</taxon>
        <taxon>Dikarya</taxon>
        <taxon>Ascomycota</taxon>
        <taxon>Pezizomycotina</taxon>
        <taxon>Dothideomycetes</taxon>
        <taxon>Dothideomycetidae</taxon>
        <taxon>Mycosphaerellales</taxon>
        <taxon>Mycosphaerellaceae</taxon>
        <taxon>Zasmidium</taxon>
    </lineage>
</organism>
<evidence type="ECO:0000313" key="1">
    <source>
        <dbReference type="EMBL" id="KAK4496753.1"/>
    </source>
</evidence>
<comment type="caution">
    <text evidence="1">The sequence shown here is derived from an EMBL/GenBank/DDBJ whole genome shotgun (WGS) entry which is preliminary data.</text>
</comment>
<sequence length="294" mass="33370">MKTSAMRRLLQRRREFRSETAMAEDSSPSSSSSSAHRVEIKTTLLYGVFASHKSYLIGVRNLMKREHADMLCNKIMGKMLPPELIEIVADYLFEMEREVVMEKWVSERRAMQENISRFEKVIVDCPALGGARERMATSPIKTTLVQNSRPITGQNIRLLDPDTTTYIHLCCTRPSLAINLPPRMQAPTPISSAIVYHAGKAKLVVRLRGNDDSRGVVHEDQVTHMPDKGREAFQEVPKQIHRLVQCEGVEDAMKNWDADEIQKFVDLLDLTIVPFGGGDPMAPGLHSWQRVFER</sequence>